<sequence length="417" mass="46261">MKINIRNSTMVRPAADTPSTYLWNSNVDLIIARYHNSSVYFYRPNGASNFFDPQVLKEALAKALVPFYPLAGSLRRDENGRIEIDCNAAGALFIVADTPSVIDDLGDFAPSVNLSQLVHQVDYSPGIHTFPLLVLQVIFFKCGGASLGVGIQHHIGDGFSGIHFISSWSDMARGLHLTLPPFIDRTLLRAREPPRAIFHHVEYQPSPSMKIPHHPDNNTTISIFKLSRGLLVSPKAKAKEDGNTVSYSSYETLACHVWIMTKLYIATDGRSRLRLQLPPGYFGNVIFTATPMAAAGDLVSKPTWYIAGVIHDVLARMDNEYLRSALDYLEMQPDLSVLVRGAHTYNCPNLGITSWASLPIYDADFGWGRPIFMGPSVIAFEGLSFVLPSPTIDGTLSLAISLQTEHMKLFEKYLYEI</sequence>
<evidence type="ECO:0000313" key="5">
    <source>
        <dbReference type="Proteomes" id="UP000886595"/>
    </source>
</evidence>
<evidence type="ECO:0008006" key="6">
    <source>
        <dbReference type="Google" id="ProtNLM"/>
    </source>
</evidence>
<dbReference type="FunFam" id="3.30.559.10:FF:000015">
    <property type="entry name" value="Spermidine hydroxycinnamoyl transferase"/>
    <property type="match status" value="1"/>
</dbReference>
<organism evidence="4 5">
    <name type="scientific">Brassica carinata</name>
    <name type="common">Ethiopian mustard</name>
    <name type="synonym">Abyssinian cabbage</name>
    <dbReference type="NCBI Taxonomy" id="52824"/>
    <lineage>
        <taxon>Eukaryota</taxon>
        <taxon>Viridiplantae</taxon>
        <taxon>Streptophyta</taxon>
        <taxon>Embryophyta</taxon>
        <taxon>Tracheophyta</taxon>
        <taxon>Spermatophyta</taxon>
        <taxon>Magnoliopsida</taxon>
        <taxon>eudicotyledons</taxon>
        <taxon>Gunneridae</taxon>
        <taxon>Pentapetalae</taxon>
        <taxon>rosids</taxon>
        <taxon>malvids</taxon>
        <taxon>Brassicales</taxon>
        <taxon>Brassicaceae</taxon>
        <taxon>Brassiceae</taxon>
        <taxon>Brassica</taxon>
    </lineage>
</organism>
<keyword evidence="2" id="KW-0808">Transferase</keyword>
<evidence type="ECO:0000313" key="4">
    <source>
        <dbReference type="EMBL" id="KAG2328365.1"/>
    </source>
</evidence>
<evidence type="ECO:0000256" key="2">
    <source>
        <dbReference type="ARBA" id="ARBA00022679"/>
    </source>
</evidence>
<evidence type="ECO:0000256" key="1">
    <source>
        <dbReference type="ARBA" id="ARBA00009861"/>
    </source>
</evidence>
<accession>A0A8X7WGH0</accession>
<comment type="similarity">
    <text evidence="1">Belongs to the plant acyltransferase family.</text>
</comment>
<dbReference type="GO" id="GO:0016747">
    <property type="term" value="F:acyltransferase activity, transferring groups other than amino-acyl groups"/>
    <property type="evidence" value="ECO:0007669"/>
    <property type="project" value="UniProtKB-ARBA"/>
</dbReference>
<dbReference type="Proteomes" id="UP000886595">
    <property type="component" value="Unassembled WGS sequence"/>
</dbReference>
<dbReference type="InterPro" id="IPR050317">
    <property type="entry name" value="Plant_Fungal_Acyltransferase"/>
</dbReference>
<dbReference type="AlphaFoldDB" id="A0A8X7WGH0"/>
<reference evidence="4 5" key="1">
    <citation type="submission" date="2020-02" db="EMBL/GenBank/DDBJ databases">
        <authorList>
            <person name="Ma Q."/>
            <person name="Huang Y."/>
            <person name="Song X."/>
            <person name="Pei D."/>
        </authorList>
    </citation>
    <scope>NUCLEOTIDE SEQUENCE [LARGE SCALE GENOMIC DNA]</scope>
    <source>
        <strain evidence="4">Sxm20200214</strain>
        <tissue evidence="4">Leaf</tissue>
    </source>
</reference>
<dbReference type="EMBL" id="JAAMPC010000002">
    <property type="protein sequence ID" value="KAG2328365.1"/>
    <property type="molecule type" value="Genomic_DNA"/>
</dbReference>
<evidence type="ECO:0000256" key="3">
    <source>
        <dbReference type="ARBA" id="ARBA00023315"/>
    </source>
</evidence>
<dbReference type="Gene3D" id="3.30.559.10">
    <property type="entry name" value="Chloramphenicol acetyltransferase-like domain"/>
    <property type="match status" value="2"/>
</dbReference>
<dbReference type="Pfam" id="PF02458">
    <property type="entry name" value="Transferase"/>
    <property type="match status" value="1"/>
</dbReference>
<gene>
    <name evidence="4" type="ORF">Bca52824_011093</name>
</gene>
<comment type="caution">
    <text evidence="4">The sequence shown here is derived from an EMBL/GenBank/DDBJ whole genome shotgun (WGS) entry which is preliminary data.</text>
</comment>
<proteinExistence type="inferred from homology"/>
<dbReference type="PANTHER" id="PTHR31642:SF232">
    <property type="entry name" value="SHIKIMATE O-HYDROXYCINNAMOYLTRANSFERASE"/>
    <property type="match status" value="1"/>
</dbReference>
<keyword evidence="5" id="KW-1185">Reference proteome</keyword>
<dbReference type="OrthoDB" id="671439at2759"/>
<dbReference type="PANTHER" id="PTHR31642">
    <property type="entry name" value="TRICHOTHECENE 3-O-ACETYLTRANSFERASE"/>
    <property type="match status" value="1"/>
</dbReference>
<keyword evidence="3" id="KW-0012">Acyltransferase</keyword>
<dbReference type="InterPro" id="IPR023213">
    <property type="entry name" value="CAT-like_dom_sf"/>
</dbReference>
<name>A0A8X7WGH0_BRACI</name>
<protein>
    <recommendedName>
        <fullName evidence="6">Shikimate O-hydroxycinnamoyltransferase</fullName>
    </recommendedName>
</protein>
<dbReference type="FunFam" id="3.30.559.10:FF:000008">
    <property type="entry name" value="Tryptamine hydroxycinnamoyl transferase"/>
    <property type="match status" value="1"/>
</dbReference>